<dbReference type="EMBL" id="NBUC01000200">
    <property type="protein sequence ID" value="PLT90245.1"/>
    <property type="molecule type" value="Genomic_DNA"/>
</dbReference>
<comment type="caution">
    <text evidence="2">The sequence shown here is derived from an EMBL/GenBank/DDBJ whole genome shotgun (WGS) entry which is preliminary data.</text>
</comment>
<sequence>MAGARKDGQDREAASAAAPFAWPQGVDPADPFGMAEWMKNMSSAGFPNTGLPNAGLHPLMAHPAAAVAAATALGLGLSSQIAGMMFGAMQGAASTLQKGVATPQKAEPSKPAPAPKAPVPVAPAPTVSGPRTEVRKPRRVTSRAAAPVAELARDDLKRISGIGPKLEQVLNGRGIFRFADMAALSKAEVERLDSELGLGGRVVRDDWIGQAKALKRAQRN</sequence>
<protein>
    <submittedName>
        <fullName evidence="2">NADH:ubiquinone oxidoreductase</fullName>
    </submittedName>
</protein>
<feature type="compositionally biased region" description="Basic and acidic residues" evidence="1">
    <location>
        <begin position="1"/>
        <end position="13"/>
    </location>
</feature>
<evidence type="ECO:0000313" key="3">
    <source>
        <dbReference type="Proteomes" id="UP001190825"/>
    </source>
</evidence>
<name>A0ABX4T9S3_9HYPH</name>
<dbReference type="RefSeq" id="WP_011975088.1">
    <property type="nucleotide sequence ID" value="NZ_ATYC01000022.1"/>
</dbReference>
<reference evidence="2 3" key="1">
    <citation type="journal article" date="2018" name="FEMS Microbiol. Ecol.">
        <title>Co-invading symbiotic mutualists of Medicago polymorpha retain high ancestral diversity and contain diverse accessory genomes.</title>
        <authorList>
            <person name="Porter S.S."/>
            <person name="Faber-Hammond J.J."/>
            <person name="Friesen M.L."/>
        </authorList>
    </citation>
    <scope>NUCLEOTIDE SEQUENCE [LARGE SCALE GENOMIC DNA]</scope>
    <source>
        <strain evidence="2 3">Str16</strain>
    </source>
</reference>
<accession>A0ABX4T9S3</accession>
<proteinExistence type="predicted"/>
<dbReference type="Gene3D" id="1.10.150.20">
    <property type="entry name" value="5' to 3' exonuclease, C-terminal subdomain"/>
    <property type="match status" value="1"/>
</dbReference>
<dbReference type="Proteomes" id="UP001190825">
    <property type="component" value="Unassembled WGS sequence"/>
</dbReference>
<evidence type="ECO:0000313" key="2">
    <source>
        <dbReference type="EMBL" id="PLT90245.1"/>
    </source>
</evidence>
<dbReference type="GeneID" id="61612269"/>
<gene>
    <name evidence="2" type="ORF">BMJ33_36670</name>
</gene>
<feature type="region of interest" description="Disordered" evidence="1">
    <location>
        <begin position="99"/>
        <end position="146"/>
    </location>
</feature>
<organism evidence="2 3">
    <name type="scientific">Sinorhizobium medicae</name>
    <dbReference type="NCBI Taxonomy" id="110321"/>
    <lineage>
        <taxon>Bacteria</taxon>
        <taxon>Pseudomonadati</taxon>
        <taxon>Pseudomonadota</taxon>
        <taxon>Alphaproteobacteria</taxon>
        <taxon>Hyphomicrobiales</taxon>
        <taxon>Rhizobiaceae</taxon>
        <taxon>Sinorhizobium/Ensifer group</taxon>
        <taxon>Sinorhizobium</taxon>
    </lineage>
</organism>
<feature type="region of interest" description="Disordered" evidence="1">
    <location>
        <begin position="1"/>
        <end position="25"/>
    </location>
</feature>
<evidence type="ECO:0000256" key="1">
    <source>
        <dbReference type="SAM" id="MobiDB-lite"/>
    </source>
</evidence>
<keyword evidence="3" id="KW-1185">Reference proteome</keyword>
<feature type="compositionally biased region" description="Pro residues" evidence="1">
    <location>
        <begin position="110"/>
        <end position="123"/>
    </location>
</feature>